<dbReference type="InterPro" id="IPR004036">
    <property type="entry name" value="Endonuclease-III-like_CS2"/>
</dbReference>
<keyword evidence="3 8" id="KW-0378">Hydrolase</keyword>
<keyword evidence="5 8" id="KW-0456">Lyase</keyword>
<dbReference type="GO" id="GO:0006285">
    <property type="term" value="P:base-excision repair, AP site formation"/>
    <property type="evidence" value="ECO:0007669"/>
    <property type="project" value="UniProtKB-UniRule"/>
</dbReference>
<dbReference type="HOGENOM" id="CLU_012862_4_3_1"/>
<evidence type="ECO:0000259" key="10">
    <source>
        <dbReference type="SMART" id="SM00478"/>
    </source>
</evidence>
<dbReference type="OMA" id="KLFKWVD"/>
<dbReference type="SMART" id="SM00478">
    <property type="entry name" value="ENDO3c"/>
    <property type="match status" value="1"/>
</dbReference>
<dbReference type="GO" id="GO:0034599">
    <property type="term" value="P:cellular response to oxidative stress"/>
    <property type="evidence" value="ECO:0007669"/>
    <property type="project" value="EnsemblFungi"/>
</dbReference>
<accession>G0WF58</accession>
<dbReference type="InterPro" id="IPR000445">
    <property type="entry name" value="HhH_motif"/>
</dbReference>
<comment type="similarity">
    <text evidence="1 8">Belongs to the Nth/MutY family.</text>
</comment>
<dbReference type="EMBL" id="HE580274">
    <property type="protein sequence ID" value="CCD26419.1"/>
    <property type="molecule type" value="Genomic_DNA"/>
</dbReference>
<dbReference type="InterPro" id="IPR003265">
    <property type="entry name" value="HhH-GPD_domain"/>
</dbReference>
<dbReference type="InterPro" id="IPR030841">
    <property type="entry name" value="NTH1"/>
</dbReference>
<proteinExistence type="inferred from homology"/>
<evidence type="ECO:0000256" key="4">
    <source>
        <dbReference type="ARBA" id="ARBA00023204"/>
    </source>
</evidence>
<dbReference type="CDD" id="cd00056">
    <property type="entry name" value="ENDO3c"/>
    <property type="match status" value="1"/>
</dbReference>
<dbReference type="SUPFAM" id="SSF48150">
    <property type="entry name" value="DNA-glycosylase"/>
    <property type="match status" value="1"/>
</dbReference>
<dbReference type="GO" id="GO:0005634">
    <property type="term" value="C:nucleus"/>
    <property type="evidence" value="ECO:0007669"/>
    <property type="project" value="UniProtKB-SubCell"/>
</dbReference>
<sequence length="467" mass="53663">MVVALRKRTRSATTTTTTIKKVTKKVTKKNNQTKSKTIKVESKYFVKKKPKLEQEEIPSLDDVDTEWVKTLNNKDYFEWLSTKTGNVPNRWSVPLPSDAFINKTGNPIPLNFKPIYSFLRSMRSKVITPVDLVGGSSIPMTIGRKCGIPFNEIEPKNYRYQVLTSVMLSAQTKDEVTAKAMYNIMRYCIDELGIPQGLTLEGILQMDEDVIDELIKSVGFHTRKAHFIKMSAEMIRTNFQSDVPTNIPDLLSLPGVGPKMAYLTLQKAWGKMEGICVDVHVHRLCKLFKWVDPNSKNPEQTRKELQSWLPPILWREINSLLVGYGQIIDRSRGKIPKREEEDADDVKDEETGIVLEKEKKKKTNDYLEITQLEQGFRSHMTNYTSWVKYLTTNANNLSKLEIKIESNHLNVKKEDETMDLFSEEPNIDLKLEHDNLASLTTPKNESSVKLEESDRQLEEISMKTEEI</sequence>
<feature type="active site" description="Nucleophile; for N-glycosylase activity" evidence="8">
    <location>
        <position position="267"/>
    </location>
</feature>
<dbReference type="Pfam" id="PF00633">
    <property type="entry name" value="HHH"/>
    <property type="match status" value="1"/>
</dbReference>
<dbReference type="GeneID" id="11495950"/>
<evidence type="ECO:0000313" key="12">
    <source>
        <dbReference type="Proteomes" id="UP000000689"/>
    </source>
</evidence>
<keyword evidence="6 8" id="KW-0326">Glycosidase</keyword>
<dbReference type="GO" id="GO:0008534">
    <property type="term" value="F:oxidized purine nucleobase lesion DNA N-glycosylase activity"/>
    <property type="evidence" value="ECO:0007669"/>
    <property type="project" value="EnsemblFungi"/>
</dbReference>
<dbReference type="STRING" id="1071378.G0WF58"/>
<name>G0WF58_NAUDC</name>
<feature type="compositionally biased region" description="Basic and acidic residues" evidence="9">
    <location>
        <begin position="446"/>
        <end position="467"/>
    </location>
</feature>
<dbReference type="Gene3D" id="1.10.1670.10">
    <property type="entry name" value="Helix-hairpin-Helix base-excision DNA repair enzymes (C-terminal)"/>
    <property type="match status" value="1"/>
</dbReference>
<evidence type="ECO:0000256" key="2">
    <source>
        <dbReference type="ARBA" id="ARBA00022763"/>
    </source>
</evidence>
<evidence type="ECO:0000256" key="8">
    <source>
        <dbReference type="HAMAP-Rule" id="MF_03183"/>
    </source>
</evidence>
<dbReference type="KEGG" id="ndi:NDAI_0H02450"/>
<keyword evidence="4 8" id="KW-0234">DNA repair</keyword>
<dbReference type="Proteomes" id="UP000000689">
    <property type="component" value="Chromosome 8"/>
</dbReference>
<dbReference type="RefSeq" id="XP_003671662.1">
    <property type="nucleotide sequence ID" value="XM_003671614.1"/>
</dbReference>
<keyword evidence="8" id="KW-0539">Nucleus</keyword>
<dbReference type="GO" id="GO:0000703">
    <property type="term" value="F:oxidized pyrimidine nucleobase lesion DNA N-glycosylase activity"/>
    <property type="evidence" value="ECO:0007669"/>
    <property type="project" value="UniProtKB-UniRule"/>
</dbReference>
<dbReference type="InterPro" id="IPR023170">
    <property type="entry name" value="HhH_base_excis_C"/>
</dbReference>
<evidence type="ECO:0000256" key="9">
    <source>
        <dbReference type="SAM" id="MobiDB-lite"/>
    </source>
</evidence>
<comment type="function">
    <text evidence="8">Bifunctional DNA N-glycosylase with associated apurinic/apyrimidinic (AP) lyase function that catalyzes the first step in base excision repair (BER), the primary repair pathway for the repair of oxidative DNA damage. The DNA N-glycosylase activity releases the damaged DNA base from DNA by cleaving the N-glycosidic bond, leaving an AP site. The AP lyase activity cleaves the phosphodiester bond 3' to the AP site by a beta-elimination. Primarily recognizes and repairs oxidative base damage of pyrimidines.</text>
</comment>
<keyword evidence="8" id="KW-0496">Mitochondrion</keyword>
<evidence type="ECO:0000256" key="1">
    <source>
        <dbReference type="ARBA" id="ARBA00008343"/>
    </source>
</evidence>
<gene>
    <name evidence="11" type="primary">NDAI0H02450</name>
    <name evidence="8" type="synonym">NTG1</name>
    <name evidence="11" type="ordered locus">NDAI_0H02450</name>
</gene>
<reference evidence="11 12" key="1">
    <citation type="journal article" date="2011" name="Proc. Natl. Acad. Sci. U.S.A.">
        <title>Evolutionary erosion of yeast sex chromosomes by mating-type switching accidents.</title>
        <authorList>
            <person name="Gordon J.L."/>
            <person name="Armisen D."/>
            <person name="Proux-Wera E."/>
            <person name="Oheigeartaigh S.S."/>
            <person name="Byrne K.P."/>
            <person name="Wolfe K.H."/>
        </authorList>
    </citation>
    <scope>NUCLEOTIDE SEQUENCE [LARGE SCALE GENOMIC DNA]</scope>
    <source>
        <strain evidence="12">ATCC 10597 / BCRC 20456 / CBS 421 / NBRC 0211 / NRRL Y-12639</strain>
    </source>
</reference>
<dbReference type="HAMAP" id="MF_03183">
    <property type="entry name" value="Endonuclease_III_Nth"/>
    <property type="match status" value="1"/>
</dbReference>
<dbReference type="PROSITE" id="PS01155">
    <property type="entry name" value="ENDONUCLEASE_III_2"/>
    <property type="match status" value="1"/>
</dbReference>
<evidence type="ECO:0000256" key="3">
    <source>
        <dbReference type="ARBA" id="ARBA00022801"/>
    </source>
</evidence>
<comment type="catalytic activity">
    <reaction evidence="7 8">
        <text>2'-deoxyribonucleotide-(2'-deoxyribose 5'-phosphate)-2'-deoxyribonucleotide-DNA = a 3'-end 2'-deoxyribonucleotide-(2,3-dehydro-2,3-deoxyribose 5'-phosphate)-DNA + a 5'-end 5'-phospho-2'-deoxyribonucleoside-DNA + H(+)</text>
        <dbReference type="Rhea" id="RHEA:66592"/>
        <dbReference type="Rhea" id="RHEA-COMP:13180"/>
        <dbReference type="Rhea" id="RHEA-COMP:16897"/>
        <dbReference type="Rhea" id="RHEA-COMP:17067"/>
        <dbReference type="ChEBI" id="CHEBI:15378"/>
        <dbReference type="ChEBI" id="CHEBI:136412"/>
        <dbReference type="ChEBI" id="CHEBI:157695"/>
        <dbReference type="ChEBI" id="CHEBI:167181"/>
        <dbReference type="EC" id="4.2.99.18"/>
    </reaction>
</comment>
<keyword evidence="12" id="KW-1185">Reference proteome</keyword>
<dbReference type="Pfam" id="PF00730">
    <property type="entry name" value="HhH-GPD"/>
    <property type="match status" value="1"/>
</dbReference>
<comment type="subcellular location">
    <subcellularLocation>
        <location evidence="8">Nucleus</location>
    </subcellularLocation>
    <subcellularLocation>
        <location evidence="8">Mitochondrion</location>
    </subcellularLocation>
</comment>
<dbReference type="eggNOG" id="KOG1921">
    <property type="taxonomic scope" value="Eukaryota"/>
</dbReference>
<dbReference type="EC" id="4.2.99.18" evidence="8"/>
<feature type="region of interest" description="Disordered" evidence="9">
    <location>
        <begin position="438"/>
        <end position="467"/>
    </location>
</feature>
<comment type="caution">
    <text evidence="8">Lacks conserved residue(s) required for the propagation of feature annotation.</text>
</comment>
<dbReference type="GO" id="GO:0090297">
    <property type="term" value="P:positive regulation of mitochondrial DNA replication"/>
    <property type="evidence" value="ECO:0007669"/>
    <property type="project" value="EnsemblFungi"/>
</dbReference>
<evidence type="ECO:0000256" key="6">
    <source>
        <dbReference type="ARBA" id="ARBA00023295"/>
    </source>
</evidence>
<evidence type="ECO:0000256" key="7">
    <source>
        <dbReference type="ARBA" id="ARBA00044632"/>
    </source>
</evidence>
<keyword evidence="2 8" id="KW-0227">DNA damage</keyword>
<dbReference type="AlphaFoldDB" id="G0WF58"/>
<evidence type="ECO:0000256" key="5">
    <source>
        <dbReference type="ARBA" id="ARBA00023239"/>
    </source>
</evidence>
<organism evidence="11 12">
    <name type="scientific">Naumovozyma dairenensis (strain ATCC 10597 / BCRC 20456 / CBS 421 / NBRC 0211 / NRRL Y-12639)</name>
    <name type="common">Saccharomyces dairenensis</name>
    <dbReference type="NCBI Taxonomy" id="1071378"/>
    <lineage>
        <taxon>Eukaryota</taxon>
        <taxon>Fungi</taxon>
        <taxon>Dikarya</taxon>
        <taxon>Ascomycota</taxon>
        <taxon>Saccharomycotina</taxon>
        <taxon>Saccharomycetes</taxon>
        <taxon>Saccharomycetales</taxon>
        <taxon>Saccharomycetaceae</taxon>
        <taxon>Naumovozyma</taxon>
    </lineage>
</organism>
<dbReference type="Gene3D" id="1.10.340.30">
    <property type="entry name" value="Hypothetical protein, domain 2"/>
    <property type="match status" value="1"/>
</dbReference>
<protein>
    <recommendedName>
        <fullName evidence="8">Endonuclease III homolog</fullName>
        <ecNumber evidence="8">3.2.2.-</ecNumber>
        <ecNumber evidence="8">4.2.99.18</ecNumber>
    </recommendedName>
    <alternativeName>
        <fullName evidence="8">Bifunctional DNA N-glycosylase/DNA-(apurinic or apyrimidinic site) lyase</fullName>
        <shortName evidence="8">DNA glycosylase/AP lyase</shortName>
    </alternativeName>
</protein>
<dbReference type="GO" id="GO:0006289">
    <property type="term" value="P:nucleotide-excision repair"/>
    <property type="evidence" value="ECO:0007669"/>
    <property type="project" value="TreeGrafter"/>
</dbReference>
<dbReference type="GO" id="GO:0003677">
    <property type="term" value="F:DNA binding"/>
    <property type="evidence" value="ECO:0007669"/>
    <property type="project" value="UniProtKB-UniRule"/>
</dbReference>
<dbReference type="EC" id="3.2.2.-" evidence="8"/>
<dbReference type="OrthoDB" id="2099276at2759"/>
<dbReference type="GO" id="GO:0005739">
    <property type="term" value="C:mitochondrion"/>
    <property type="evidence" value="ECO:0007669"/>
    <property type="project" value="UniProtKB-SubCell"/>
</dbReference>
<dbReference type="InterPro" id="IPR011257">
    <property type="entry name" value="DNA_glycosylase"/>
</dbReference>
<dbReference type="GO" id="GO:0140078">
    <property type="term" value="F:class I DNA-(apurinic or apyrimidinic site) endonuclease activity"/>
    <property type="evidence" value="ECO:0007669"/>
    <property type="project" value="UniProtKB-EC"/>
</dbReference>
<dbReference type="PANTHER" id="PTHR43286:SF1">
    <property type="entry name" value="ENDONUCLEASE III-LIKE PROTEIN 1"/>
    <property type="match status" value="1"/>
</dbReference>
<dbReference type="FunFam" id="1.10.340.30:FF:000001">
    <property type="entry name" value="Endonuclease III"/>
    <property type="match status" value="1"/>
</dbReference>
<evidence type="ECO:0000313" key="11">
    <source>
        <dbReference type="EMBL" id="CCD26419.1"/>
    </source>
</evidence>
<feature type="domain" description="HhH-GPD" evidence="10">
    <location>
        <begin position="168"/>
        <end position="327"/>
    </location>
</feature>
<dbReference type="PANTHER" id="PTHR43286">
    <property type="entry name" value="ENDONUCLEASE III-LIKE PROTEIN 1"/>
    <property type="match status" value="1"/>
</dbReference>